<dbReference type="EMBL" id="CP000510">
    <property type="protein sequence ID" value="ABM03198.1"/>
    <property type="molecule type" value="Genomic_DNA"/>
</dbReference>
<dbReference type="Gene3D" id="3.40.30.10">
    <property type="entry name" value="Glutaredoxin"/>
    <property type="match status" value="1"/>
</dbReference>
<proteinExistence type="predicted"/>
<protein>
    <submittedName>
        <fullName evidence="2">Thioredoxin family protein</fullName>
    </submittedName>
</protein>
<keyword evidence="3" id="KW-1185">Reference proteome</keyword>
<dbReference type="RefSeq" id="WP_011769758.1">
    <property type="nucleotide sequence ID" value="NC_008709.1"/>
</dbReference>
<feature type="domain" description="Thioredoxin" evidence="1">
    <location>
        <begin position="43"/>
        <end position="175"/>
    </location>
</feature>
<evidence type="ECO:0000313" key="2">
    <source>
        <dbReference type="EMBL" id="ABM03198.1"/>
    </source>
</evidence>
<dbReference type="GO" id="GO:0016491">
    <property type="term" value="F:oxidoreductase activity"/>
    <property type="evidence" value="ECO:0007669"/>
    <property type="project" value="InterPro"/>
</dbReference>
<name>A1SUN3_PSYIN</name>
<evidence type="ECO:0000313" key="3">
    <source>
        <dbReference type="Proteomes" id="UP000000639"/>
    </source>
</evidence>
<dbReference type="OrthoDB" id="9796554at2"/>
<dbReference type="HOGENOM" id="CLU_042529_10_1_6"/>
<dbReference type="Pfam" id="PF00578">
    <property type="entry name" value="AhpC-TSA"/>
    <property type="match status" value="1"/>
</dbReference>
<dbReference type="Proteomes" id="UP000000639">
    <property type="component" value="Chromosome"/>
</dbReference>
<dbReference type="SUPFAM" id="SSF52833">
    <property type="entry name" value="Thioredoxin-like"/>
    <property type="match status" value="1"/>
</dbReference>
<dbReference type="InterPro" id="IPR036249">
    <property type="entry name" value="Thioredoxin-like_sf"/>
</dbReference>
<dbReference type="PANTHER" id="PTHR42852:SF17">
    <property type="entry name" value="THIOREDOXIN-LIKE PROTEIN HI_1115"/>
    <property type="match status" value="1"/>
</dbReference>
<dbReference type="GO" id="GO:0016209">
    <property type="term" value="F:antioxidant activity"/>
    <property type="evidence" value="ECO:0007669"/>
    <property type="project" value="InterPro"/>
</dbReference>
<accession>A1SUN3</accession>
<dbReference type="STRING" id="357804.Ping_1378"/>
<dbReference type="InterPro" id="IPR000866">
    <property type="entry name" value="AhpC/TSA"/>
</dbReference>
<reference evidence="2 3" key="1">
    <citation type="submission" date="2007-01" db="EMBL/GenBank/DDBJ databases">
        <title>Complete sequence of Psychromonas ingrahamii 37.</title>
        <authorList>
            <consortium name="US DOE Joint Genome Institute"/>
            <person name="Copeland A."/>
            <person name="Lucas S."/>
            <person name="Lapidus A."/>
            <person name="Barry K."/>
            <person name="Detter J.C."/>
            <person name="Glavina del Rio T."/>
            <person name="Hammon N."/>
            <person name="Israni S."/>
            <person name="Dalin E."/>
            <person name="Tice H."/>
            <person name="Pitluck S."/>
            <person name="Thompson L.S."/>
            <person name="Brettin T."/>
            <person name="Bruce D."/>
            <person name="Han C."/>
            <person name="Tapia R."/>
            <person name="Schmutz J."/>
            <person name="Larimer F."/>
            <person name="Land M."/>
            <person name="Hauser L."/>
            <person name="Kyrpides N."/>
            <person name="Ivanova N."/>
            <person name="Staley J."/>
            <person name="Richardson P."/>
        </authorList>
    </citation>
    <scope>NUCLEOTIDE SEQUENCE [LARGE SCALE GENOMIC DNA]</scope>
    <source>
        <strain evidence="2 3">37</strain>
    </source>
</reference>
<dbReference type="InterPro" id="IPR050553">
    <property type="entry name" value="Thioredoxin_ResA/DsbE_sf"/>
</dbReference>
<sequence>MVNKGMEKDKPKTKVVRWMKEILTFTLIVTVLSLAIDAWRSREMPSTNMPSLSMSTLEGDWVDIKKMSQDKPILLYFWATWCSVCNFVSPSVNWLSESHQVISVALSSGDDRRLGQFMAYKEYDFPVINDPKGNIGQTWNITVIPSIFIVKNGEISSITTGFTTPMGMWLRLYFS</sequence>
<dbReference type="PROSITE" id="PS51352">
    <property type="entry name" value="THIOREDOXIN_2"/>
    <property type="match status" value="1"/>
</dbReference>
<evidence type="ECO:0000259" key="1">
    <source>
        <dbReference type="PROSITE" id="PS51352"/>
    </source>
</evidence>
<dbReference type="InterPro" id="IPR013766">
    <property type="entry name" value="Thioredoxin_domain"/>
</dbReference>
<gene>
    <name evidence="2" type="ordered locus">Ping_1378</name>
</gene>
<dbReference type="CDD" id="cd03011">
    <property type="entry name" value="TlpA_like_ScsD_MtbDsbE"/>
    <property type="match status" value="1"/>
</dbReference>
<dbReference type="PANTHER" id="PTHR42852">
    <property type="entry name" value="THIOL:DISULFIDE INTERCHANGE PROTEIN DSBE"/>
    <property type="match status" value="1"/>
</dbReference>
<dbReference type="eggNOG" id="COG0526">
    <property type="taxonomic scope" value="Bacteria"/>
</dbReference>
<organism evidence="2 3">
    <name type="scientific">Psychromonas ingrahamii (strain DSM 17664 / CCUG 51855 / 37)</name>
    <dbReference type="NCBI Taxonomy" id="357804"/>
    <lineage>
        <taxon>Bacteria</taxon>
        <taxon>Pseudomonadati</taxon>
        <taxon>Pseudomonadota</taxon>
        <taxon>Gammaproteobacteria</taxon>
        <taxon>Alteromonadales</taxon>
        <taxon>Psychromonadaceae</taxon>
        <taxon>Psychromonas</taxon>
    </lineage>
</organism>
<dbReference type="AlphaFoldDB" id="A1SUN3"/>
<dbReference type="KEGG" id="pin:Ping_1378"/>